<dbReference type="PANTHER" id="PTHR33670:SF15">
    <property type="entry name" value="OS02G0797600 PROTEIN"/>
    <property type="match status" value="1"/>
</dbReference>
<evidence type="ECO:0000256" key="1">
    <source>
        <dbReference type="SAM" id="MobiDB-lite"/>
    </source>
</evidence>
<feature type="region of interest" description="Disordered" evidence="1">
    <location>
        <begin position="16"/>
        <end position="60"/>
    </location>
</feature>
<evidence type="ECO:0000313" key="3">
    <source>
        <dbReference type="Proteomes" id="UP001642260"/>
    </source>
</evidence>
<keyword evidence="3" id="KW-1185">Reference proteome</keyword>
<dbReference type="PANTHER" id="PTHR33670">
    <property type="entry name" value="SPLICING FACTOR, PROLINE- AND GLUTAMINE-RICH-LIKE"/>
    <property type="match status" value="1"/>
</dbReference>
<gene>
    <name evidence="2" type="ORF">ERUC_LOCUS12935</name>
</gene>
<dbReference type="Proteomes" id="UP001642260">
    <property type="component" value="Unassembled WGS sequence"/>
</dbReference>
<protein>
    <submittedName>
        <fullName evidence="2">Uncharacterized protein</fullName>
    </submittedName>
</protein>
<dbReference type="InterPro" id="IPR028322">
    <property type="entry name" value="PNRC-like_rgn"/>
</dbReference>
<feature type="compositionally biased region" description="Polar residues" evidence="1">
    <location>
        <begin position="44"/>
        <end position="60"/>
    </location>
</feature>
<dbReference type="GO" id="GO:0016071">
    <property type="term" value="P:mRNA metabolic process"/>
    <property type="evidence" value="ECO:0007669"/>
    <property type="project" value="UniProtKB-ARBA"/>
</dbReference>
<comment type="caution">
    <text evidence="2">The sequence shown here is derived from an EMBL/GenBank/DDBJ whole genome shotgun (WGS) entry which is preliminary data.</text>
</comment>
<reference evidence="2 3" key="1">
    <citation type="submission" date="2022-03" db="EMBL/GenBank/DDBJ databases">
        <authorList>
            <person name="Macdonald S."/>
            <person name="Ahmed S."/>
            <person name="Newling K."/>
        </authorList>
    </citation>
    <scope>NUCLEOTIDE SEQUENCE [LARGE SCALE GENOMIC DNA]</scope>
</reference>
<sequence length="162" mass="17999">MATAILSSRNSLNHRFDNESLIHRNPTSRLHRPSNPAPRRPKRSSTASQPKTLVASPASNNTNLVMGQVKILKRGETLTSLLNKENNSCPDDKKRHRLRITDVDFIVESTNRIRPEPETLHKQIRAFKGLEIVSSVDYAGASSSASPPPNSLPIPCFLDNKN</sequence>
<name>A0ABC8JMA7_ERUVS</name>
<accession>A0ABC8JMA7</accession>
<organism evidence="2 3">
    <name type="scientific">Eruca vesicaria subsp. sativa</name>
    <name type="common">Garden rocket</name>
    <name type="synonym">Eruca sativa</name>
    <dbReference type="NCBI Taxonomy" id="29727"/>
    <lineage>
        <taxon>Eukaryota</taxon>
        <taxon>Viridiplantae</taxon>
        <taxon>Streptophyta</taxon>
        <taxon>Embryophyta</taxon>
        <taxon>Tracheophyta</taxon>
        <taxon>Spermatophyta</taxon>
        <taxon>Magnoliopsida</taxon>
        <taxon>eudicotyledons</taxon>
        <taxon>Gunneridae</taxon>
        <taxon>Pentapetalae</taxon>
        <taxon>rosids</taxon>
        <taxon>malvids</taxon>
        <taxon>Brassicales</taxon>
        <taxon>Brassicaceae</taxon>
        <taxon>Brassiceae</taxon>
        <taxon>Eruca</taxon>
    </lineage>
</organism>
<dbReference type="AlphaFoldDB" id="A0ABC8JMA7"/>
<dbReference type="Pfam" id="PF15365">
    <property type="entry name" value="PNRC"/>
    <property type="match status" value="1"/>
</dbReference>
<proteinExistence type="predicted"/>
<dbReference type="EMBL" id="CAKOAT010122266">
    <property type="protein sequence ID" value="CAH8333703.1"/>
    <property type="molecule type" value="Genomic_DNA"/>
</dbReference>
<evidence type="ECO:0000313" key="2">
    <source>
        <dbReference type="EMBL" id="CAH8333703.1"/>
    </source>
</evidence>